<evidence type="ECO:0000313" key="20">
    <source>
        <dbReference type="Proteomes" id="UP000333828"/>
    </source>
</evidence>
<dbReference type="GO" id="GO:0008564">
    <property type="term" value="F:protein-exporting ATPase activity"/>
    <property type="evidence" value="ECO:0007669"/>
    <property type="project" value="UniProtKB-EC"/>
</dbReference>
<keyword evidence="15" id="KW-0066">ATP synthesis</keyword>
<dbReference type="InterPro" id="IPR050053">
    <property type="entry name" value="ATPase_alpha/beta_chains"/>
</dbReference>
<evidence type="ECO:0000256" key="1">
    <source>
        <dbReference type="ARBA" id="ARBA00004496"/>
    </source>
</evidence>
<dbReference type="GO" id="GO:0016887">
    <property type="term" value="F:ATP hydrolysis activity"/>
    <property type="evidence" value="ECO:0007669"/>
    <property type="project" value="InterPro"/>
</dbReference>
<protein>
    <recommendedName>
        <fullName evidence="4">Flagellum-specific ATP synthase</fullName>
        <ecNumber evidence="3">7.1.2.2</ecNumber>
    </recommendedName>
</protein>
<dbReference type="NCBIfam" id="TIGR01026">
    <property type="entry name" value="fliI_yscN"/>
    <property type="match status" value="1"/>
</dbReference>
<dbReference type="InterPro" id="IPR003593">
    <property type="entry name" value="AAA+_ATPase"/>
</dbReference>
<evidence type="ECO:0000256" key="6">
    <source>
        <dbReference type="ARBA" id="ARBA00022490"/>
    </source>
</evidence>
<keyword evidence="5" id="KW-0813">Transport</keyword>
<dbReference type="CDD" id="cd01136">
    <property type="entry name" value="ATPase_flagellum-secretory_path_III"/>
    <property type="match status" value="1"/>
</dbReference>
<dbReference type="InterPro" id="IPR027417">
    <property type="entry name" value="P-loop_NTPase"/>
</dbReference>
<keyword evidence="11" id="KW-0653">Protein transport</keyword>
<gene>
    <name evidence="19" type="primary">fliI_1</name>
    <name evidence="19" type="ORF">PIN31115_00149</name>
</gene>
<dbReference type="AlphaFoldDB" id="A0A5E4RJC5"/>
<evidence type="ECO:0000256" key="5">
    <source>
        <dbReference type="ARBA" id="ARBA00022448"/>
    </source>
</evidence>
<dbReference type="InterPro" id="IPR000194">
    <property type="entry name" value="ATPase_F1/V1/A1_a/bsu_nucl-bd"/>
</dbReference>
<evidence type="ECO:0000256" key="2">
    <source>
        <dbReference type="ARBA" id="ARBA00008936"/>
    </source>
</evidence>
<dbReference type="NCBIfam" id="TIGR03496">
    <property type="entry name" value="FliI_clade1"/>
    <property type="match status" value="1"/>
</dbReference>
<keyword evidence="6" id="KW-0963">Cytoplasm</keyword>
<keyword evidence="19" id="KW-0378">Hydrolase</keyword>
<sequence length="586" mass="61895">MVNAELTPLAAHAPVLPSTENTHGDAPATSATAGPATAPANDGTSPSVRLWDEIDTHVQAGALQPDDHDEAPDTSESTDSTDSTESHDSGDSSDSIDADDAVAHADAPAASASASHALGAREIARDAHLRRWQNTLRERIAHVHAIEPTRRCGRLTRAAGLVLEAVGLRLPVGAGCLIELPVHDASREPATAEAEVVGFGGDRLFLMPQTEVTGLLPGARVFPMEPAADGPLPSQRHNGKRLPVGDALLGRVVDAAGRPLDDIGPLGLTDSASLASVPINPLGRAPIESVLDVGVRAINALLTVGRGQRMGLFAGSGVGKSVLLGMMARFTQAEVIVVGLIGERGREVKDFIENILGPDGLARSVVVAAPADVSPLLRLQGAAYATTLAEHFRDQGKDVLLIMDSLTRYAMAQREIALAIGEPPATKGYPPSVFAKLPALVERAGNGPDGGGSITAFYTVLTEGDDQQDPIADSARAILDGHIVLSRQLAESGHYPAIDIEQSISRAMASLIDDAQFDTVRRFKQMLSRYQRNRDLINVGAYAPGSDPMLDQAIELYPRLESFLQQGMRERAGYPDAVQMMHGLFR</sequence>
<keyword evidence="14" id="KW-1006">Bacterial flagellum protein export</keyword>
<dbReference type="GO" id="GO:0005524">
    <property type="term" value="F:ATP binding"/>
    <property type="evidence" value="ECO:0007669"/>
    <property type="project" value="UniProtKB-KW"/>
</dbReference>
<keyword evidence="12" id="KW-1278">Translocase</keyword>
<evidence type="ECO:0000256" key="7">
    <source>
        <dbReference type="ARBA" id="ARBA00022741"/>
    </source>
</evidence>
<evidence type="ECO:0000256" key="10">
    <source>
        <dbReference type="ARBA" id="ARBA00022840"/>
    </source>
</evidence>
<comment type="catalytic activity">
    <reaction evidence="16">
        <text>ATP + H2O + cellular proteinSide 1 = ADP + phosphate + cellular proteinSide 2.</text>
        <dbReference type="EC" id="7.4.2.8"/>
    </reaction>
</comment>
<evidence type="ECO:0000256" key="4">
    <source>
        <dbReference type="ARBA" id="ARBA00020580"/>
    </source>
</evidence>
<dbReference type="InterPro" id="IPR020005">
    <property type="entry name" value="FliI_clade1"/>
</dbReference>
<evidence type="ECO:0000256" key="11">
    <source>
        <dbReference type="ARBA" id="ARBA00022927"/>
    </source>
</evidence>
<dbReference type="GO" id="GO:0046933">
    <property type="term" value="F:proton-transporting ATP synthase activity, rotational mechanism"/>
    <property type="evidence" value="ECO:0007669"/>
    <property type="project" value="TreeGrafter"/>
</dbReference>
<dbReference type="RefSeq" id="WP_302476209.1">
    <property type="nucleotide sequence ID" value="NZ_CABPSI010000001.1"/>
</dbReference>
<dbReference type="GO" id="GO:0071973">
    <property type="term" value="P:bacterial-type flagellum-dependent cell motility"/>
    <property type="evidence" value="ECO:0007669"/>
    <property type="project" value="InterPro"/>
</dbReference>
<dbReference type="SUPFAM" id="SSF52540">
    <property type="entry name" value="P-loop containing nucleoside triphosphate hydrolases"/>
    <property type="match status" value="1"/>
</dbReference>
<keyword evidence="13" id="KW-0406">Ion transport</keyword>
<dbReference type="GO" id="GO:0030257">
    <property type="term" value="C:type III protein secretion system complex"/>
    <property type="evidence" value="ECO:0007669"/>
    <property type="project" value="InterPro"/>
</dbReference>
<keyword evidence="7" id="KW-0547">Nucleotide-binding</keyword>
<evidence type="ECO:0000256" key="12">
    <source>
        <dbReference type="ARBA" id="ARBA00022967"/>
    </source>
</evidence>
<dbReference type="CDD" id="cd18117">
    <property type="entry name" value="ATP-synt_flagellum-secretory_path_III_N"/>
    <property type="match status" value="1"/>
</dbReference>
<feature type="region of interest" description="Disordered" evidence="17">
    <location>
        <begin position="1"/>
        <end position="48"/>
    </location>
</feature>
<evidence type="ECO:0000313" key="19">
    <source>
        <dbReference type="EMBL" id="VVD62129.1"/>
    </source>
</evidence>
<dbReference type="Pfam" id="PF00006">
    <property type="entry name" value="ATP-synt_ab"/>
    <property type="match status" value="1"/>
</dbReference>
<evidence type="ECO:0000256" key="16">
    <source>
        <dbReference type="ARBA" id="ARBA00034006"/>
    </source>
</evidence>
<dbReference type="PROSITE" id="PS00152">
    <property type="entry name" value="ATPASE_ALPHA_BETA"/>
    <property type="match status" value="1"/>
</dbReference>
<dbReference type="PANTHER" id="PTHR15184:SF81">
    <property type="entry name" value="FLAGELLUM-SPECIFIC ATP SYNTHASE"/>
    <property type="match status" value="1"/>
</dbReference>
<dbReference type="InterPro" id="IPR040627">
    <property type="entry name" value="T3SS_ATPase_C"/>
</dbReference>
<evidence type="ECO:0000256" key="14">
    <source>
        <dbReference type="ARBA" id="ARBA00023225"/>
    </source>
</evidence>
<evidence type="ECO:0000256" key="17">
    <source>
        <dbReference type="SAM" id="MobiDB-lite"/>
    </source>
</evidence>
<keyword evidence="8" id="KW-0375">Hydrogen ion transport</keyword>
<dbReference type="CDD" id="cd18114">
    <property type="entry name" value="ATP-synt_flagellum-secretory_path_III_C"/>
    <property type="match status" value="1"/>
</dbReference>
<evidence type="ECO:0000256" key="15">
    <source>
        <dbReference type="ARBA" id="ARBA00023310"/>
    </source>
</evidence>
<comment type="subcellular location">
    <subcellularLocation>
        <location evidence="1">Cytoplasm</location>
    </subcellularLocation>
</comment>
<feature type="domain" description="AAA+ ATPase" evidence="18">
    <location>
        <begin position="306"/>
        <end position="489"/>
    </location>
</feature>
<feature type="compositionally biased region" description="Low complexity" evidence="17">
    <location>
        <begin position="26"/>
        <end position="40"/>
    </location>
</feature>
<evidence type="ECO:0000256" key="9">
    <source>
        <dbReference type="ARBA" id="ARBA00022795"/>
    </source>
</evidence>
<comment type="similarity">
    <text evidence="2">Belongs to the ATPase alpha/beta chains family.</text>
</comment>
<dbReference type="GO" id="GO:0030254">
    <property type="term" value="P:protein secretion by the type III secretion system"/>
    <property type="evidence" value="ECO:0007669"/>
    <property type="project" value="InterPro"/>
</dbReference>
<dbReference type="Proteomes" id="UP000333828">
    <property type="component" value="Unassembled WGS sequence"/>
</dbReference>
<dbReference type="EC" id="7.1.2.2" evidence="3"/>
<dbReference type="PANTHER" id="PTHR15184">
    <property type="entry name" value="ATP SYNTHASE"/>
    <property type="match status" value="1"/>
</dbReference>
<keyword evidence="9" id="KW-1005">Bacterial flagellum biogenesis</keyword>
<dbReference type="GO" id="GO:0044780">
    <property type="term" value="P:bacterial-type flagellum assembly"/>
    <property type="evidence" value="ECO:0007669"/>
    <property type="project" value="InterPro"/>
</dbReference>
<dbReference type="Pfam" id="PF18269">
    <property type="entry name" value="T3SS_ATPase_C"/>
    <property type="match status" value="1"/>
</dbReference>
<keyword evidence="20" id="KW-1185">Reference proteome</keyword>
<dbReference type="Gene3D" id="3.40.50.12240">
    <property type="match status" value="1"/>
</dbReference>
<dbReference type="EMBL" id="CABPSI010000001">
    <property type="protein sequence ID" value="VVD62129.1"/>
    <property type="molecule type" value="Genomic_DNA"/>
</dbReference>
<reference evidence="19 20" key="1">
    <citation type="submission" date="2019-08" db="EMBL/GenBank/DDBJ databases">
        <authorList>
            <person name="Peeters C."/>
        </authorList>
    </citation>
    <scope>NUCLEOTIDE SEQUENCE [LARGE SCALE GENOMIC DNA]</scope>
    <source>
        <strain evidence="19 20">LMG 31115</strain>
    </source>
</reference>
<evidence type="ECO:0000259" key="18">
    <source>
        <dbReference type="SMART" id="SM00382"/>
    </source>
</evidence>
<keyword evidence="10" id="KW-0067">ATP-binding</keyword>
<evidence type="ECO:0000256" key="13">
    <source>
        <dbReference type="ARBA" id="ARBA00023065"/>
    </source>
</evidence>
<name>A0A5E4RJC5_9BURK</name>
<dbReference type="InterPro" id="IPR020003">
    <property type="entry name" value="ATPase_a/bsu_AS"/>
</dbReference>
<dbReference type="InterPro" id="IPR005714">
    <property type="entry name" value="ATPase_T3SS_FliI/YscN"/>
</dbReference>
<dbReference type="SMART" id="SM00382">
    <property type="entry name" value="AAA"/>
    <property type="match status" value="1"/>
</dbReference>
<dbReference type="FunFam" id="3.40.50.12240:FF:000002">
    <property type="entry name" value="Flagellum-specific ATP synthase FliI"/>
    <property type="match status" value="1"/>
</dbReference>
<evidence type="ECO:0000256" key="3">
    <source>
        <dbReference type="ARBA" id="ARBA00012473"/>
    </source>
</evidence>
<organism evidence="19 20">
    <name type="scientific">Pandoraea iniqua</name>
    <dbReference type="NCBI Taxonomy" id="2508288"/>
    <lineage>
        <taxon>Bacteria</taxon>
        <taxon>Pseudomonadati</taxon>
        <taxon>Pseudomonadota</taxon>
        <taxon>Betaproteobacteria</taxon>
        <taxon>Burkholderiales</taxon>
        <taxon>Burkholderiaceae</taxon>
        <taxon>Pandoraea</taxon>
    </lineage>
</organism>
<feature type="region of interest" description="Disordered" evidence="17">
    <location>
        <begin position="61"/>
        <end position="97"/>
    </location>
</feature>
<proteinExistence type="inferred from homology"/>
<dbReference type="GO" id="GO:0005737">
    <property type="term" value="C:cytoplasm"/>
    <property type="evidence" value="ECO:0007669"/>
    <property type="project" value="UniProtKB-SubCell"/>
</dbReference>
<feature type="compositionally biased region" description="Low complexity" evidence="17">
    <location>
        <begin position="74"/>
        <end position="83"/>
    </location>
</feature>
<evidence type="ECO:0000256" key="8">
    <source>
        <dbReference type="ARBA" id="ARBA00022781"/>
    </source>
</evidence>
<accession>A0A5E4RJC5</accession>